<dbReference type="PANTHER" id="PTHR46670:SF3">
    <property type="entry name" value="ENDONUCLEASE_EXONUCLEASE_PHOSPHATASE DOMAIN-CONTAINING PROTEIN"/>
    <property type="match status" value="1"/>
</dbReference>
<dbReference type="Proteomes" id="UP000735302">
    <property type="component" value="Unassembled WGS sequence"/>
</dbReference>
<evidence type="ECO:0000313" key="1">
    <source>
        <dbReference type="EMBL" id="GFO02486.1"/>
    </source>
</evidence>
<comment type="caution">
    <text evidence="1">The sequence shown here is derived from an EMBL/GenBank/DDBJ whole genome shotgun (WGS) entry which is preliminary data.</text>
</comment>
<keyword evidence="2" id="KW-1185">Reference proteome</keyword>
<keyword evidence="1" id="KW-0378">Hydrolase</keyword>
<proteinExistence type="predicted"/>
<organism evidence="1 2">
    <name type="scientific">Plakobranchus ocellatus</name>
    <dbReference type="NCBI Taxonomy" id="259542"/>
    <lineage>
        <taxon>Eukaryota</taxon>
        <taxon>Metazoa</taxon>
        <taxon>Spiralia</taxon>
        <taxon>Lophotrochozoa</taxon>
        <taxon>Mollusca</taxon>
        <taxon>Gastropoda</taxon>
        <taxon>Heterobranchia</taxon>
        <taxon>Euthyneura</taxon>
        <taxon>Panpulmonata</taxon>
        <taxon>Sacoglossa</taxon>
        <taxon>Placobranchoidea</taxon>
        <taxon>Plakobranchidae</taxon>
        <taxon>Plakobranchus</taxon>
    </lineage>
</organism>
<name>A0AAV3ZU09_9GAST</name>
<dbReference type="AlphaFoldDB" id="A0AAV3ZU09"/>
<keyword evidence="1" id="KW-0347">Helicase</keyword>
<protein>
    <submittedName>
        <fullName evidence="1">ATP-dependent DNA helicase</fullName>
    </submittedName>
</protein>
<keyword evidence="1" id="KW-0067">ATP-binding</keyword>
<reference evidence="1 2" key="1">
    <citation type="journal article" date="2021" name="Elife">
        <title>Chloroplast acquisition without the gene transfer in kleptoplastic sea slugs, Plakobranchus ocellatus.</title>
        <authorList>
            <person name="Maeda T."/>
            <person name="Takahashi S."/>
            <person name="Yoshida T."/>
            <person name="Shimamura S."/>
            <person name="Takaki Y."/>
            <person name="Nagai Y."/>
            <person name="Toyoda A."/>
            <person name="Suzuki Y."/>
            <person name="Arimoto A."/>
            <person name="Ishii H."/>
            <person name="Satoh N."/>
            <person name="Nishiyama T."/>
            <person name="Hasebe M."/>
            <person name="Maruyama T."/>
            <person name="Minagawa J."/>
            <person name="Obokata J."/>
            <person name="Shigenobu S."/>
        </authorList>
    </citation>
    <scope>NUCLEOTIDE SEQUENCE [LARGE SCALE GENOMIC DNA]</scope>
</reference>
<sequence length="141" mass="15987">MIKEWNINFMCIIESWLQHTGNEQVIASIKPPRFEVNSTHRIGGKGGGIAFIYQNSFKSVKTNALLAKSLEAASCSFQADSKTIHITAVYRTPPSKANKSYPTDFINELQELVIDFKTNDFLLTGNINFHNEKDAYKNYNH</sequence>
<dbReference type="PANTHER" id="PTHR46670">
    <property type="entry name" value="ENDO/EXONUCLEASE/PHOSPHATASE DOMAIN-CONTAINING PROTEIN"/>
    <property type="match status" value="1"/>
</dbReference>
<dbReference type="InterPro" id="IPR036691">
    <property type="entry name" value="Endo/exonu/phosph_ase_sf"/>
</dbReference>
<gene>
    <name evidence="1" type="ORF">PoB_002899100</name>
</gene>
<dbReference type="GO" id="GO:0004386">
    <property type="term" value="F:helicase activity"/>
    <property type="evidence" value="ECO:0007669"/>
    <property type="project" value="UniProtKB-KW"/>
</dbReference>
<evidence type="ECO:0000313" key="2">
    <source>
        <dbReference type="Proteomes" id="UP000735302"/>
    </source>
</evidence>
<accession>A0AAV3ZU09</accession>
<dbReference type="EMBL" id="BLXT01003598">
    <property type="protein sequence ID" value="GFO02486.1"/>
    <property type="molecule type" value="Genomic_DNA"/>
</dbReference>
<keyword evidence="1" id="KW-0547">Nucleotide-binding</keyword>
<dbReference type="SUPFAM" id="SSF56219">
    <property type="entry name" value="DNase I-like"/>
    <property type="match status" value="1"/>
</dbReference>
<dbReference type="Gene3D" id="3.60.10.10">
    <property type="entry name" value="Endonuclease/exonuclease/phosphatase"/>
    <property type="match status" value="1"/>
</dbReference>